<dbReference type="EMBL" id="LR798336">
    <property type="protein sequence ID" value="CAB5224934.1"/>
    <property type="molecule type" value="Genomic_DNA"/>
</dbReference>
<organism evidence="1">
    <name type="scientific">uncultured Caudovirales phage</name>
    <dbReference type="NCBI Taxonomy" id="2100421"/>
    <lineage>
        <taxon>Viruses</taxon>
        <taxon>Duplodnaviria</taxon>
        <taxon>Heunggongvirae</taxon>
        <taxon>Uroviricota</taxon>
        <taxon>Caudoviricetes</taxon>
        <taxon>Peduoviridae</taxon>
        <taxon>Maltschvirus</taxon>
        <taxon>Maltschvirus maltsch</taxon>
    </lineage>
</organism>
<protein>
    <submittedName>
        <fullName evidence="1">Uncharacterized protein</fullName>
    </submittedName>
</protein>
<proteinExistence type="predicted"/>
<name>A0A6J5NM67_9CAUD</name>
<gene>
    <name evidence="1" type="ORF">UFOVP733_18</name>
    <name evidence="2" type="ORF">UFOVP743_41</name>
</gene>
<evidence type="ECO:0000313" key="1">
    <source>
        <dbReference type="EMBL" id="CAB4160920.1"/>
    </source>
</evidence>
<reference evidence="1" key="1">
    <citation type="submission" date="2020-04" db="EMBL/GenBank/DDBJ databases">
        <authorList>
            <person name="Chiriac C."/>
            <person name="Salcher M."/>
            <person name="Ghai R."/>
            <person name="Kavagutti S V."/>
        </authorList>
    </citation>
    <scope>NUCLEOTIDE SEQUENCE</scope>
</reference>
<dbReference type="EMBL" id="LR796712">
    <property type="protein sequence ID" value="CAB4160920.1"/>
    <property type="molecule type" value="Genomic_DNA"/>
</dbReference>
<accession>A0A6J5NM67</accession>
<evidence type="ECO:0000313" key="2">
    <source>
        <dbReference type="EMBL" id="CAB5224934.1"/>
    </source>
</evidence>
<sequence>MDFEHNGVKYGIVSTIKDNVFYIIRVEPINYYHNKPKNFFVAEITAKNMQEARENFKNNYYYRNYCHELQIIQRQD</sequence>